<feature type="DNA-binding region" description="H-T-H motif" evidence="2">
    <location>
        <begin position="26"/>
        <end position="45"/>
    </location>
</feature>
<sequence>MDIDYGNKILNVSAELFRQYGIVSVSMDDVAHELHMSKKSIYVEYCSKSEIIVTLARVYFKLHKRQLVKKSGFTNSAEEFVYISKYCLDMFNEFSPKIVFDLKKKYPEVLSMFLEYKNTIIHEKVKNNFTNGIKESLYREEVNVEISSKVFVEQLQLAFDSLTFPKREYDSWRLLQEMMKNQFFGIAKPEVAQKYESRF</sequence>
<organism evidence="4 5">
    <name type="scientific">Marinoscillum luteum</name>
    <dbReference type="NCBI Taxonomy" id="861051"/>
    <lineage>
        <taxon>Bacteria</taxon>
        <taxon>Pseudomonadati</taxon>
        <taxon>Bacteroidota</taxon>
        <taxon>Cytophagia</taxon>
        <taxon>Cytophagales</taxon>
        <taxon>Reichenbachiellaceae</taxon>
        <taxon>Marinoscillum</taxon>
    </lineage>
</organism>
<dbReference type="EMBL" id="JBIPKE010000015">
    <property type="protein sequence ID" value="MFH6983387.1"/>
    <property type="molecule type" value="Genomic_DNA"/>
</dbReference>
<dbReference type="Gene3D" id="1.10.357.10">
    <property type="entry name" value="Tetracycline Repressor, domain 2"/>
    <property type="match status" value="1"/>
</dbReference>
<reference evidence="4 5" key="1">
    <citation type="journal article" date="2013" name="Int. J. Syst. Evol. Microbiol.">
        <title>Marinoscillum luteum sp. nov., isolated from marine sediment.</title>
        <authorList>
            <person name="Cha I.T."/>
            <person name="Park S.J."/>
            <person name="Kim S.J."/>
            <person name="Kim J.G."/>
            <person name="Jung M.Y."/>
            <person name="Shin K.S."/>
            <person name="Kwon K.K."/>
            <person name="Yang S.H."/>
            <person name="Seo Y.S."/>
            <person name="Rhee S.K."/>
        </authorList>
    </citation>
    <scope>NUCLEOTIDE SEQUENCE [LARGE SCALE GENOMIC DNA]</scope>
    <source>
        <strain evidence="4 5">KCTC 23939</strain>
    </source>
</reference>
<evidence type="ECO:0000313" key="4">
    <source>
        <dbReference type="EMBL" id="MFH6983387.1"/>
    </source>
</evidence>
<keyword evidence="5" id="KW-1185">Reference proteome</keyword>
<dbReference type="InterPro" id="IPR009057">
    <property type="entry name" value="Homeodomain-like_sf"/>
</dbReference>
<accession>A0ABW7N705</accession>
<keyword evidence="1 2" id="KW-0238">DNA-binding</keyword>
<feature type="domain" description="HTH tetR-type" evidence="3">
    <location>
        <begin position="3"/>
        <end position="63"/>
    </location>
</feature>
<gene>
    <name evidence="4" type="ORF">ACHKAR_08065</name>
</gene>
<dbReference type="Proteomes" id="UP001610063">
    <property type="component" value="Unassembled WGS sequence"/>
</dbReference>
<evidence type="ECO:0000256" key="1">
    <source>
        <dbReference type="ARBA" id="ARBA00023125"/>
    </source>
</evidence>
<dbReference type="InterPro" id="IPR001647">
    <property type="entry name" value="HTH_TetR"/>
</dbReference>
<dbReference type="RefSeq" id="WP_395416962.1">
    <property type="nucleotide sequence ID" value="NZ_JBIPKE010000015.1"/>
</dbReference>
<protein>
    <submittedName>
        <fullName evidence="4">TetR/AcrR family transcriptional regulator</fullName>
    </submittedName>
</protein>
<dbReference type="SUPFAM" id="SSF46689">
    <property type="entry name" value="Homeodomain-like"/>
    <property type="match status" value="1"/>
</dbReference>
<dbReference type="PROSITE" id="PS50977">
    <property type="entry name" value="HTH_TETR_2"/>
    <property type="match status" value="1"/>
</dbReference>
<comment type="caution">
    <text evidence="4">The sequence shown here is derived from an EMBL/GenBank/DDBJ whole genome shotgun (WGS) entry which is preliminary data.</text>
</comment>
<dbReference type="Pfam" id="PF00440">
    <property type="entry name" value="TetR_N"/>
    <property type="match status" value="1"/>
</dbReference>
<evidence type="ECO:0000313" key="5">
    <source>
        <dbReference type="Proteomes" id="UP001610063"/>
    </source>
</evidence>
<evidence type="ECO:0000256" key="2">
    <source>
        <dbReference type="PROSITE-ProRule" id="PRU00335"/>
    </source>
</evidence>
<name>A0ABW7N705_9BACT</name>
<evidence type="ECO:0000259" key="3">
    <source>
        <dbReference type="PROSITE" id="PS50977"/>
    </source>
</evidence>
<proteinExistence type="predicted"/>